<evidence type="ECO:0000313" key="4">
    <source>
        <dbReference type="Proteomes" id="UP000727907"/>
    </source>
</evidence>
<organism evidence="3 4">
    <name type="scientific">Reyranella humidisoli</name>
    <dbReference type="NCBI Taxonomy" id="2849149"/>
    <lineage>
        <taxon>Bacteria</taxon>
        <taxon>Pseudomonadati</taxon>
        <taxon>Pseudomonadota</taxon>
        <taxon>Alphaproteobacteria</taxon>
        <taxon>Hyphomicrobiales</taxon>
        <taxon>Reyranellaceae</taxon>
        <taxon>Reyranella</taxon>
    </lineage>
</organism>
<dbReference type="Pfam" id="PF00328">
    <property type="entry name" value="His_Phos_2"/>
    <property type="match status" value="1"/>
</dbReference>
<dbReference type="CDD" id="cd07061">
    <property type="entry name" value="HP_HAP_like"/>
    <property type="match status" value="1"/>
</dbReference>
<dbReference type="InterPro" id="IPR033379">
    <property type="entry name" value="Acid_Pase_AS"/>
</dbReference>
<evidence type="ECO:0000256" key="2">
    <source>
        <dbReference type="SAM" id="SignalP"/>
    </source>
</evidence>
<protein>
    <recommendedName>
        <fullName evidence="5">4-phytase/acid phosphatase</fullName>
    </recommendedName>
</protein>
<proteinExistence type="predicted"/>
<keyword evidence="1" id="KW-0378">Hydrolase</keyword>
<dbReference type="Proteomes" id="UP000727907">
    <property type="component" value="Unassembled WGS sequence"/>
</dbReference>
<evidence type="ECO:0000313" key="3">
    <source>
        <dbReference type="EMBL" id="MBU8872584.1"/>
    </source>
</evidence>
<gene>
    <name evidence="3" type="ORF">KQ910_02360</name>
</gene>
<name>A0ABS6IFJ1_9HYPH</name>
<evidence type="ECO:0008006" key="5">
    <source>
        <dbReference type="Google" id="ProtNLM"/>
    </source>
</evidence>
<dbReference type="InterPro" id="IPR050645">
    <property type="entry name" value="Histidine_acid_phosphatase"/>
</dbReference>
<dbReference type="InterPro" id="IPR000560">
    <property type="entry name" value="His_Pase_clade-2"/>
</dbReference>
<dbReference type="EMBL" id="JAHOPB010000001">
    <property type="protein sequence ID" value="MBU8872584.1"/>
    <property type="molecule type" value="Genomic_DNA"/>
</dbReference>
<evidence type="ECO:0000256" key="1">
    <source>
        <dbReference type="ARBA" id="ARBA00022801"/>
    </source>
</evidence>
<sequence>MSLRVRTAVFAASLVASVVAMMTPVHAQILPTPPGWQIERAVVLNRHGVRAPIATNEQLDRYSATAWPTWPVEPGFLSPRGEELMRLMGTYYRVLYGGRGLIQADDCPTAGTVAAWTDLDQRTRVTGAAILAGMYPRCANLPLRNQANFTVPDPIFHPQPTASCPMNGAANQAAVMARLGGSFASALRNYASQLTMMQSVLCPAGATKGVGGGSCGEAGVASSVVADADGWVRLRGPLGYASTAAENFLMQSAEGMPKDQVAWGRIAHDATLNELLSIHQFVQDLTQKTKPIAQQRGSNLLSLVGAILVNGHSFPGHAATGQPVRLGLLVGHQSNIHNIAALLDLTWQIPGYLPAEASPGGALAFEQFLDVSTGRRYVRLAYYAQTLDEMRRRAPLSYRDPPGMKQVALPACAADLVNDACPLESFLKIVKAAVEPGCVTSSAGNY</sequence>
<dbReference type="PANTHER" id="PTHR11567:SF110">
    <property type="entry name" value="2-PHOSPHOXYLOSE PHOSPHATASE 1"/>
    <property type="match status" value="1"/>
</dbReference>
<keyword evidence="4" id="KW-1185">Reference proteome</keyword>
<dbReference type="PANTHER" id="PTHR11567">
    <property type="entry name" value="ACID PHOSPHATASE-RELATED"/>
    <property type="match status" value="1"/>
</dbReference>
<dbReference type="PROSITE" id="PS00616">
    <property type="entry name" value="HIS_ACID_PHOSPHAT_1"/>
    <property type="match status" value="1"/>
</dbReference>
<reference evidence="3 4" key="1">
    <citation type="submission" date="2021-06" db="EMBL/GenBank/DDBJ databases">
        <authorList>
            <person name="Lee D.H."/>
        </authorList>
    </citation>
    <scope>NUCLEOTIDE SEQUENCE [LARGE SCALE GENOMIC DNA]</scope>
    <source>
        <strain evidence="3 4">MMS21-HV4-11</strain>
    </source>
</reference>
<feature type="chain" id="PRO_5046034797" description="4-phytase/acid phosphatase" evidence="2">
    <location>
        <begin position="28"/>
        <end position="446"/>
    </location>
</feature>
<accession>A0ABS6IFJ1</accession>
<feature type="signal peptide" evidence="2">
    <location>
        <begin position="1"/>
        <end position="27"/>
    </location>
</feature>
<keyword evidence="2" id="KW-0732">Signal</keyword>
<dbReference type="RefSeq" id="WP_216956800.1">
    <property type="nucleotide sequence ID" value="NZ_JAHOPB010000001.1"/>
</dbReference>
<comment type="caution">
    <text evidence="3">The sequence shown here is derived from an EMBL/GenBank/DDBJ whole genome shotgun (WGS) entry which is preliminary data.</text>
</comment>